<dbReference type="AlphaFoldDB" id="A0A2T8HX53"/>
<keyword evidence="6" id="KW-0786">Thiamine pyrophosphate</keyword>
<name>A0A2T8HX53_9RHOB</name>
<dbReference type="OrthoDB" id="9780894at2"/>
<dbReference type="Gene3D" id="3.40.50.970">
    <property type="match status" value="2"/>
</dbReference>
<dbReference type="GO" id="GO:0016624">
    <property type="term" value="F:oxidoreductase activity, acting on the aldehyde or oxo group of donors, disulfide as acceptor"/>
    <property type="evidence" value="ECO:0007669"/>
    <property type="project" value="InterPro"/>
</dbReference>
<evidence type="ECO:0000259" key="9">
    <source>
        <dbReference type="SMART" id="SM00861"/>
    </source>
</evidence>
<dbReference type="InterPro" id="IPR001017">
    <property type="entry name" value="DH_E1"/>
</dbReference>
<dbReference type="CDD" id="cd02000">
    <property type="entry name" value="TPP_E1_PDC_ADC_BCADC"/>
    <property type="match status" value="1"/>
</dbReference>
<evidence type="ECO:0000256" key="4">
    <source>
        <dbReference type="ARBA" id="ARBA00013321"/>
    </source>
</evidence>
<dbReference type="Pfam" id="PF02780">
    <property type="entry name" value="Transketolase_C"/>
    <property type="match status" value="1"/>
</dbReference>
<accession>A0A2T8HX53</accession>
<dbReference type="PANTHER" id="PTHR43257:SF2">
    <property type="entry name" value="PYRUVATE DEHYDROGENASE E1 COMPONENT SUBUNIT BETA"/>
    <property type="match status" value="1"/>
</dbReference>
<dbReference type="PANTHER" id="PTHR43257">
    <property type="entry name" value="PYRUVATE DEHYDROGENASE E1 COMPONENT BETA SUBUNIT"/>
    <property type="match status" value="1"/>
</dbReference>
<evidence type="ECO:0000313" key="10">
    <source>
        <dbReference type="EMBL" id="PVH30001.1"/>
    </source>
</evidence>
<evidence type="ECO:0000256" key="2">
    <source>
        <dbReference type="ARBA" id="ARBA00003906"/>
    </source>
</evidence>
<dbReference type="InterPro" id="IPR033248">
    <property type="entry name" value="Transketolase_C"/>
</dbReference>
<dbReference type="InterPro" id="IPR005475">
    <property type="entry name" value="Transketolase-like_Pyr-bd"/>
</dbReference>
<dbReference type="SUPFAM" id="SSF52922">
    <property type="entry name" value="TK C-terminal domain-like"/>
    <property type="match status" value="1"/>
</dbReference>
<dbReference type="Proteomes" id="UP000245911">
    <property type="component" value="Unassembled WGS sequence"/>
</dbReference>
<gene>
    <name evidence="10" type="ORF">DDE20_07015</name>
</gene>
<feature type="domain" description="Transketolase-like pyrimidine-binding" evidence="9">
    <location>
        <begin position="341"/>
        <end position="516"/>
    </location>
</feature>
<evidence type="ECO:0000256" key="5">
    <source>
        <dbReference type="ARBA" id="ARBA00023002"/>
    </source>
</evidence>
<dbReference type="SUPFAM" id="SSF52518">
    <property type="entry name" value="Thiamin diphosphate-binding fold (THDP-binding)"/>
    <property type="match status" value="2"/>
</dbReference>
<evidence type="ECO:0000256" key="6">
    <source>
        <dbReference type="ARBA" id="ARBA00023052"/>
    </source>
</evidence>
<comment type="subunit">
    <text evidence="3">Homodimer. Part of the 2-oxoglutarate dehydrogenase (OGDH) complex composed of E1 (2-oxoglutarate dehydrogenase), E2 (dihydrolipoamide succinyltransferase) and E3 (dihydrolipoamide dehydrogenase); the complex contains multiple copies of the three enzymatic components (E1, E2 and E3).</text>
</comment>
<feature type="region of interest" description="Disordered" evidence="8">
    <location>
        <begin position="319"/>
        <end position="341"/>
    </location>
</feature>
<evidence type="ECO:0000256" key="7">
    <source>
        <dbReference type="ARBA" id="ARBA00030680"/>
    </source>
</evidence>
<dbReference type="EMBL" id="QDKM01000002">
    <property type="protein sequence ID" value="PVH30001.1"/>
    <property type="molecule type" value="Genomic_DNA"/>
</dbReference>
<dbReference type="InterPro" id="IPR009014">
    <property type="entry name" value="Transketo_C/PFOR_II"/>
</dbReference>
<proteinExistence type="predicted"/>
<dbReference type="Pfam" id="PF02779">
    <property type="entry name" value="Transket_pyr"/>
    <property type="match status" value="1"/>
</dbReference>
<evidence type="ECO:0000256" key="3">
    <source>
        <dbReference type="ARBA" id="ARBA00011301"/>
    </source>
</evidence>
<keyword evidence="5" id="KW-0560">Oxidoreductase</keyword>
<comment type="cofactor">
    <cofactor evidence="1">
        <name>thiamine diphosphate</name>
        <dbReference type="ChEBI" id="CHEBI:58937"/>
    </cofactor>
</comment>
<sequence length="660" mass="70047">MLKTNDNTDFAYAAYRNMSFIRGVEQLCMDFSQGATPVAVGSIHLCAGQEAIPVGAAAALMPEDRISATYRGHGWAIESGVPAFEVLSEIAHKATGANGGRSGSALMIAPQYRFIGENSIVGAGYPIAAGVAMAQKLQETGGISVVSIGDGAMNQGAVHEGMVFASLRKLPVLFICENNGWAEMTASDVVSPVDRQAQRARGYGMKSATVNGNDPIAVRDSVAAARAAIVAGEGPVFLEFTTTRLWGHYNKDLQHYRSKAEWDQAQASDPIASFRERILREGLADADALDRIDADLKVELETLRDDVLAAPDPDPATARDHIIGDAPDVPATAAPTGGSETTYGKAVTEALRAELEARPDVLVYGEDVGFGGGIFGCTRNLQKTFGEDRVFDTPISESAILGSALGAAMMGMRPVVEIMWADFMLVALDQIINQMANLRYLTRGTCTAPLVVRMQHGVTPGSCAQHSQSLEAILFHTPGLRVGLPSTAQDAHDMLRAAIACDDPTIIIESRAFYQRKEIADLTDDVQPIGGLRSRRAGKDIALVSWSTGMPVITEAAEILAAEGIDAAVIDLRWLSPLPEDELIAQIKASGNAALVVHEANLTGGVGGELLCRLRDAGIENVARLATPDMRMPASPVLQREVLPNAQDVAAKVRAQLGKG</sequence>
<dbReference type="Gene3D" id="3.40.50.920">
    <property type="match status" value="1"/>
</dbReference>
<evidence type="ECO:0000313" key="11">
    <source>
        <dbReference type="Proteomes" id="UP000245911"/>
    </source>
</evidence>
<dbReference type="FunFam" id="3.40.50.970:FF:000001">
    <property type="entry name" value="Pyruvate dehydrogenase E1 beta subunit"/>
    <property type="match status" value="1"/>
</dbReference>
<organism evidence="10 11">
    <name type="scientific">Pararhodobacter oceanensis</name>
    <dbReference type="NCBI Taxonomy" id="2172121"/>
    <lineage>
        <taxon>Bacteria</taxon>
        <taxon>Pseudomonadati</taxon>
        <taxon>Pseudomonadota</taxon>
        <taxon>Alphaproteobacteria</taxon>
        <taxon>Rhodobacterales</taxon>
        <taxon>Paracoccaceae</taxon>
        <taxon>Pararhodobacter</taxon>
    </lineage>
</organism>
<dbReference type="Pfam" id="PF00676">
    <property type="entry name" value="E1_dh"/>
    <property type="match status" value="1"/>
</dbReference>
<evidence type="ECO:0000256" key="1">
    <source>
        <dbReference type="ARBA" id="ARBA00001964"/>
    </source>
</evidence>
<dbReference type="CDD" id="cd07036">
    <property type="entry name" value="TPP_PYR_E1-PDHc-beta_like"/>
    <property type="match status" value="1"/>
</dbReference>
<evidence type="ECO:0000256" key="8">
    <source>
        <dbReference type="SAM" id="MobiDB-lite"/>
    </source>
</evidence>
<dbReference type="InterPro" id="IPR029061">
    <property type="entry name" value="THDP-binding"/>
</dbReference>
<keyword evidence="11" id="KW-1185">Reference proteome</keyword>
<comment type="function">
    <text evidence="2">E1 component of the 2-oxoglutarate dehydrogenase (OGDH) complex which catalyzes the decarboxylation of 2-oxoglutarate, the first step in the conversion of 2-oxoglutarate to succinyl-CoA and CO(2).</text>
</comment>
<dbReference type="SMART" id="SM00861">
    <property type="entry name" value="Transket_pyr"/>
    <property type="match status" value="1"/>
</dbReference>
<feature type="compositionally biased region" description="Low complexity" evidence="8">
    <location>
        <begin position="324"/>
        <end position="338"/>
    </location>
</feature>
<reference evidence="10 11" key="1">
    <citation type="submission" date="2018-04" db="EMBL/GenBank/DDBJ databases">
        <title>Pararhodobacter oceanense sp. nov., isolated from marine intertidal sediment.</title>
        <authorList>
            <person name="Wang X.-L."/>
            <person name="Du Z.-J."/>
        </authorList>
    </citation>
    <scope>NUCLEOTIDE SEQUENCE [LARGE SCALE GENOMIC DNA]</scope>
    <source>
        <strain evidence="10 11">AM505</strain>
    </source>
</reference>
<protein>
    <recommendedName>
        <fullName evidence="4">2-oxoglutarate dehydrogenase E1 component</fullName>
    </recommendedName>
    <alternativeName>
        <fullName evidence="7">Alpha-ketoglutarate dehydrogenase</fullName>
    </alternativeName>
</protein>
<comment type="caution">
    <text evidence="10">The sequence shown here is derived from an EMBL/GenBank/DDBJ whole genome shotgun (WGS) entry which is preliminary data.</text>
</comment>